<comment type="caution">
    <text evidence="8">The sequence shown here is derived from an EMBL/GenBank/DDBJ whole genome shotgun (WGS) entry which is preliminary data.</text>
</comment>
<evidence type="ECO:0000256" key="4">
    <source>
        <dbReference type="ARBA" id="ARBA00022801"/>
    </source>
</evidence>
<dbReference type="InterPro" id="IPR001375">
    <property type="entry name" value="Peptidase_S9_cat"/>
</dbReference>
<dbReference type="InterPro" id="IPR002470">
    <property type="entry name" value="Peptidase_S9A"/>
</dbReference>
<keyword evidence="9" id="KW-1185">Reference proteome</keyword>
<evidence type="ECO:0000256" key="5">
    <source>
        <dbReference type="ARBA" id="ARBA00022825"/>
    </source>
</evidence>
<dbReference type="PANTHER" id="PTHR42881:SF2">
    <property type="entry name" value="PROLYL ENDOPEPTIDASE"/>
    <property type="match status" value="1"/>
</dbReference>
<evidence type="ECO:0000256" key="1">
    <source>
        <dbReference type="ARBA" id="ARBA00001070"/>
    </source>
</evidence>
<sequence length="667" mass="71466">MSFTDTIGGVAVSDPYRWLEDDADPKVIEWQKQANARAAAALAASPHAAEVAAAVRATYEDVFTYAAPQRFGDKWFRTRLPEGGSNTVLEVADSATGQGRVLVDPSDEGEDVTLALWHPSPDGTLAVIATSQGGAMNVRVIDVTDGHVVLDLGHKIGTAFYVWAPDKSGVYYMQMAMKALPDGQMVPETRIIWQPLAGEAAPLDLPYDHPMAWPVMASDGGWMAITCDQTAPRPRWIRKIDGGEWTRFLPDATAMYKGALVGDDFIAISDDVSGWCRLVAIPLTSFDDESTWRELIPARAGVKLASMTRCGAYLVLSRIEGGIMKMSSLDLSGKAIGDVDLPGDGAFGLTGVGHIGAILTDIIGSDGDGCVFVHSSLERSPGVYRADLTALTCEELVAPAHVLSDRIVDALAAKGPAGDVAYRMMREAATPLDGSAPVIVTGYGGFNVPWIPYYSAMGAAWTELGGIWVHAHLRGGGEQDKDFWHAGRMKKKQGTFDDLYAVLEDLQARGWAVAERTGLWGSSNGGLLVGAAVTQRPDLFRAAVAQVPILDLLQCRKDPGSIGICMADYGNPDDPADAPGLHGISPYHNVRAGTAYPALLCDAGATDLTCPPWHTRKMIAAMEEASTSDRRQLLRVRGGAGHNQMTTEKAIERDVEELAFLADELMD</sequence>
<keyword evidence="5" id="KW-0720">Serine protease</keyword>
<proteinExistence type="predicted"/>
<evidence type="ECO:0000259" key="7">
    <source>
        <dbReference type="Pfam" id="PF02897"/>
    </source>
</evidence>
<feature type="domain" description="Peptidase S9A N-terminal" evidence="7">
    <location>
        <begin position="4"/>
        <end position="345"/>
    </location>
</feature>
<organism evidence="8 9">
    <name type="scientific">Sphingosinicella rhizophila</name>
    <dbReference type="NCBI Taxonomy" id="3050082"/>
    <lineage>
        <taxon>Bacteria</taxon>
        <taxon>Pseudomonadati</taxon>
        <taxon>Pseudomonadota</taxon>
        <taxon>Alphaproteobacteria</taxon>
        <taxon>Sphingomonadales</taxon>
        <taxon>Sphingosinicellaceae</taxon>
        <taxon>Sphingosinicella</taxon>
    </lineage>
</organism>
<dbReference type="Pfam" id="PF00326">
    <property type="entry name" value="Peptidase_S9"/>
    <property type="match status" value="1"/>
</dbReference>
<dbReference type="InterPro" id="IPR029058">
    <property type="entry name" value="AB_hydrolase_fold"/>
</dbReference>
<comment type="catalytic activity">
    <reaction evidence="1">
        <text>Hydrolysis of Pro-|-Xaa &gt;&gt; Ala-|-Xaa in oligopeptides.</text>
        <dbReference type="EC" id="3.4.21.26"/>
    </reaction>
</comment>
<dbReference type="PRINTS" id="PR00862">
    <property type="entry name" value="PROLIGOPTASE"/>
</dbReference>
<dbReference type="PANTHER" id="PTHR42881">
    <property type="entry name" value="PROLYL ENDOPEPTIDASE"/>
    <property type="match status" value="1"/>
</dbReference>
<reference evidence="8 9" key="1">
    <citation type="submission" date="2023-05" db="EMBL/GenBank/DDBJ databases">
        <authorList>
            <person name="Guo Y."/>
        </authorList>
    </citation>
    <scope>NUCLEOTIDE SEQUENCE [LARGE SCALE GENOMIC DNA]</scope>
    <source>
        <strain evidence="8 9">GR2756</strain>
    </source>
</reference>
<evidence type="ECO:0000256" key="3">
    <source>
        <dbReference type="ARBA" id="ARBA00022670"/>
    </source>
</evidence>
<dbReference type="Pfam" id="PF02897">
    <property type="entry name" value="Peptidase_S9_N"/>
    <property type="match status" value="1"/>
</dbReference>
<evidence type="ECO:0000259" key="6">
    <source>
        <dbReference type="Pfam" id="PF00326"/>
    </source>
</evidence>
<keyword evidence="3" id="KW-0645">Protease</keyword>
<dbReference type="EMBL" id="JAVUPU010000002">
    <property type="protein sequence ID" value="MDT9598267.1"/>
    <property type="molecule type" value="Genomic_DNA"/>
</dbReference>
<keyword evidence="4" id="KW-0378">Hydrolase</keyword>
<dbReference type="Proteomes" id="UP001259572">
    <property type="component" value="Unassembled WGS sequence"/>
</dbReference>
<gene>
    <name evidence="8" type="ORF">RQX22_04795</name>
</gene>
<evidence type="ECO:0000256" key="2">
    <source>
        <dbReference type="ARBA" id="ARBA00011897"/>
    </source>
</evidence>
<protein>
    <recommendedName>
        <fullName evidence="2">prolyl oligopeptidase</fullName>
        <ecNumber evidence="2">3.4.21.26</ecNumber>
    </recommendedName>
</protein>
<evidence type="ECO:0000313" key="8">
    <source>
        <dbReference type="EMBL" id="MDT9598267.1"/>
    </source>
</evidence>
<accession>A0ABU3Q4C0</accession>
<dbReference type="Gene3D" id="3.40.50.1820">
    <property type="entry name" value="alpha/beta hydrolase"/>
    <property type="match status" value="1"/>
</dbReference>
<dbReference type="InterPro" id="IPR051167">
    <property type="entry name" value="Prolyl_oligopep/macrocyclase"/>
</dbReference>
<dbReference type="Gene3D" id="2.130.10.120">
    <property type="entry name" value="Prolyl oligopeptidase, N-terminal domain"/>
    <property type="match status" value="1"/>
</dbReference>
<dbReference type="SUPFAM" id="SSF50993">
    <property type="entry name" value="Peptidase/esterase 'gauge' domain"/>
    <property type="match status" value="1"/>
</dbReference>
<name>A0ABU3Q4C0_9SPHN</name>
<dbReference type="SUPFAM" id="SSF53474">
    <property type="entry name" value="alpha/beta-Hydrolases"/>
    <property type="match status" value="1"/>
</dbReference>
<dbReference type="InterPro" id="IPR023302">
    <property type="entry name" value="Pept_S9A_N"/>
</dbReference>
<evidence type="ECO:0000313" key="9">
    <source>
        <dbReference type="Proteomes" id="UP001259572"/>
    </source>
</evidence>
<dbReference type="EC" id="3.4.21.26" evidence="2"/>
<feature type="domain" description="Peptidase S9 prolyl oligopeptidase catalytic" evidence="6">
    <location>
        <begin position="459"/>
        <end position="665"/>
    </location>
</feature>